<feature type="domain" description="DUF6536" evidence="3">
    <location>
        <begin position="53"/>
        <end position="125"/>
    </location>
</feature>
<feature type="domain" description="DUF6536" evidence="3">
    <location>
        <begin position="127"/>
        <end position="184"/>
    </location>
</feature>
<accession>E4UXI5</accession>
<evidence type="ECO:0000259" key="3">
    <source>
        <dbReference type="Pfam" id="PF20163"/>
    </source>
</evidence>
<dbReference type="InParanoid" id="E4UXI5"/>
<proteinExistence type="predicted"/>
<feature type="region of interest" description="Disordered" evidence="1">
    <location>
        <begin position="1"/>
        <end position="22"/>
    </location>
</feature>
<dbReference type="OrthoDB" id="5429634at2759"/>
<dbReference type="RefSeq" id="XP_003173130.1">
    <property type="nucleotide sequence ID" value="XM_003173082.1"/>
</dbReference>
<feature type="transmembrane region" description="Helical" evidence="2">
    <location>
        <begin position="147"/>
        <end position="164"/>
    </location>
</feature>
<dbReference type="eggNOG" id="ENOG502RYAY">
    <property type="taxonomic scope" value="Eukaryota"/>
</dbReference>
<dbReference type="VEuPathDB" id="FungiDB:MGYG_05717"/>
<dbReference type="HOGENOM" id="CLU_010112_0_1_1"/>
<sequence>MTESQSTRYIPQYPTGDSDEENTRFLVPATGAEAEAEKHDGCQEKPKGWPKGWRFTLSLAAFVGVLVFGFNLGFVLWAITHHNLSNGRGVLYDGDCDHMHDLSVGFHLVINIFSTILLGASNFTMLDWLDIGVPSVRNFRRISRKRAILWIILVLSSLPLHLIYNSTIFATLSSNAYYVFLGDEPLGRNSPEDMTLVLPTRFPYEPGDSLYSPPPEGTVYDYEPQRPAINSTFTRLYSMGRNKTLKYLDNSACLDAYATTYQTAYLNLLLVTDKPKNESEYLVVDYQRVFSPSLYRNAIKPEPDPYRWLCPEEDEISRSERDQKDSHDCRFHLPDIRAQVAASNWTVGSHQVRFCLAEPAPAHCKLQYSLPLTVIVIIFIAIKVTAICYVALTTISAILTTGDAVASFIRTPDETTRGKCLLSMKDITKAPDASKPSWFYQIYTGYNEKPERWHSAVANRRWTLGYGFSTISDSSGIWLVGLQATDPRTLIVGDWPTSLVSNTLMANLPQLIYSIIYFAFNSIVTTMTMAAEWSQYAVQRKGLRVRMRLEYRNGAPTSSHCLTATQSRLWVHRVYCIGSSRKAST</sequence>
<keyword evidence="5" id="KW-1185">Reference proteome</keyword>
<dbReference type="Pfam" id="PF20163">
    <property type="entry name" value="DUF6536"/>
    <property type="match status" value="2"/>
</dbReference>
<feature type="transmembrane region" description="Helical" evidence="2">
    <location>
        <begin position="55"/>
        <end position="79"/>
    </location>
</feature>
<dbReference type="PANTHER" id="PTHR35395:SF1">
    <property type="entry name" value="DUF6536 DOMAIN-CONTAINING PROTEIN"/>
    <property type="match status" value="1"/>
</dbReference>
<feature type="transmembrane region" description="Helical" evidence="2">
    <location>
        <begin position="368"/>
        <end position="392"/>
    </location>
</feature>
<dbReference type="STRING" id="535722.E4UXI5"/>
<feature type="transmembrane region" description="Helical" evidence="2">
    <location>
        <begin position="104"/>
        <end position="126"/>
    </location>
</feature>
<reference evidence="5" key="1">
    <citation type="journal article" date="2012" name="MBio">
        <title>Comparative genome analysis of Trichophyton rubrum and related dermatophytes reveals candidate genes involved in infection.</title>
        <authorList>
            <person name="Martinez D.A."/>
            <person name="Oliver B.G."/>
            <person name="Graeser Y."/>
            <person name="Goldberg J.M."/>
            <person name="Li W."/>
            <person name="Martinez-Rossi N.M."/>
            <person name="Monod M."/>
            <person name="Shelest E."/>
            <person name="Barton R.C."/>
            <person name="Birch E."/>
            <person name="Brakhage A.A."/>
            <person name="Chen Z."/>
            <person name="Gurr S.J."/>
            <person name="Heiman D."/>
            <person name="Heitman J."/>
            <person name="Kosti I."/>
            <person name="Rossi A."/>
            <person name="Saif S."/>
            <person name="Samalova M."/>
            <person name="Saunders C.W."/>
            <person name="Shea T."/>
            <person name="Summerbell R.C."/>
            <person name="Xu J."/>
            <person name="Young S."/>
            <person name="Zeng Q."/>
            <person name="Birren B.W."/>
            <person name="Cuomo C.A."/>
            <person name="White T.C."/>
        </authorList>
    </citation>
    <scope>NUCLEOTIDE SEQUENCE [LARGE SCALE GENOMIC DNA]</scope>
    <source>
        <strain evidence="5">ATCC MYA-4604 / CBS 118893</strain>
    </source>
</reference>
<dbReference type="PANTHER" id="PTHR35395">
    <property type="entry name" value="DUF6536 DOMAIN-CONTAINING PROTEIN"/>
    <property type="match status" value="1"/>
</dbReference>
<dbReference type="InterPro" id="IPR046623">
    <property type="entry name" value="DUF6536"/>
</dbReference>
<keyword evidence="2" id="KW-1133">Transmembrane helix</keyword>
<gene>
    <name evidence="4" type="ORF">MGYG_05717</name>
</gene>
<dbReference type="Proteomes" id="UP000002669">
    <property type="component" value="Unassembled WGS sequence"/>
</dbReference>
<protein>
    <recommendedName>
        <fullName evidence="3">DUF6536 domain-containing protein</fullName>
    </recommendedName>
</protein>
<dbReference type="AlphaFoldDB" id="E4UXI5"/>
<dbReference type="GeneID" id="10028409"/>
<evidence type="ECO:0000313" key="5">
    <source>
        <dbReference type="Proteomes" id="UP000002669"/>
    </source>
</evidence>
<evidence type="ECO:0000313" key="4">
    <source>
        <dbReference type="EMBL" id="EFR02719.1"/>
    </source>
</evidence>
<evidence type="ECO:0000256" key="2">
    <source>
        <dbReference type="SAM" id="Phobius"/>
    </source>
</evidence>
<dbReference type="OMA" id="THWRHLM"/>
<dbReference type="EMBL" id="DS989825">
    <property type="protein sequence ID" value="EFR02719.1"/>
    <property type="molecule type" value="Genomic_DNA"/>
</dbReference>
<keyword evidence="2" id="KW-0812">Transmembrane</keyword>
<organism evidence="5">
    <name type="scientific">Arthroderma gypseum (strain ATCC MYA-4604 / CBS 118893)</name>
    <name type="common">Microsporum gypseum</name>
    <dbReference type="NCBI Taxonomy" id="535722"/>
    <lineage>
        <taxon>Eukaryota</taxon>
        <taxon>Fungi</taxon>
        <taxon>Dikarya</taxon>
        <taxon>Ascomycota</taxon>
        <taxon>Pezizomycotina</taxon>
        <taxon>Eurotiomycetes</taxon>
        <taxon>Eurotiomycetidae</taxon>
        <taxon>Onygenales</taxon>
        <taxon>Arthrodermataceae</taxon>
        <taxon>Nannizzia</taxon>
    </lineage>
</organism>
<keyword evidence="2" id="KW-0472">Membrane</keyword>
<evidence type="ECO:0000256" key="1">
    <source>
        <dbReference type="SAM" id="MobiDB-lite"/>
    </source>
</evidence>
<name>E4UXI5_ARTGP</name>